<keyword evidence="6" id="KW-0539">Nucleus</keyword>
<dbReference type="GO" id="GO:0004527">
    <property type="term" value="F:exonuclease activity"/>
    <property type="evidence" value="ECO:0007669"/>
    <property type="project" value="UniProtKB-KW"/>
</dbReference>
<gene>
    <name evidence="10" type="ORF">O3M35_001171</name>
</gene>
<dbReference type="PANTHER" id="PTHR12801">
    <property type="entry name" value="RNA EXONUCLEASE REXO1 / RECO3 FAMILY MEMBER-RELATED"/>
    <property type="match status" value="1"/>
</dbReference>
<feature type="region of interest" description="Disordered" evidence="7">
    <location>
        <begin position="124"/>
        <end position="180"/>
    </location>
</feature>
<dbReference type="InterPro" id="IPR015943">
    <property type="entry name" value="WD40/YVTN_repeat-like_dom_sf"/>
</dbReference>
<dbReference type="SUPFAM" id="SSF53098">
    <property type="entry name" value="Ribonuclease H-like"/>
    <property type="match status" value="1"/>
</dbReference>
<keyword evidence="5" id="KW-0269">Exonuclease</keyword>
<protein>
    <recommendedName>
        <fullName evidence="9">Exonuclease domain-containing protein</fullName>
    </recommendedName>
</protein>
<keyword evidence="4" id="KW-0378">Hydrolase</keyword>
<reference evidence="10 11" key="1">
    <citation type="submission" date="2022-12" db="EMBL/GenBank/DDBJ databases">
        <title>Chromosome-level genome assembly of true bugs.</title>
        <authorList>
            <person name="Ma L."/>
            <person name="Li H."/>
        </authorList>
    </citation>
    <scope>NUCLEOTIDE SEQUENCE [LARGE SCALE GENOMIC DNA]</scope>
    <source>
        <strain evidence="10">Lab_2022b</strain>
    </source>
</reference>
<feature type="compositionally biased region" description="Basic residues" evidence="7">
    <location>
        <begin position="152"/>
        <end position="161"/>
    </location>
</feature>
<keyword evidence="11" id="KW-1185">Reference proteome</keyword>
<dbReference type="EMBL" id="JAPXFL010000001">
    <property type="protein sequence ID" value="KAK9512843.1"/>
    <property type="molecule type" value="Genomic_DNA"/>
</dbReference>
<keyword evidence="3" id="KW-0540">Nuclease</keyword>
<evidence type="ECO:0000256" key="1">
    <source>
        <dbReference type="ARBA" id="ARBA00004123"/>
    </source>
</evidence>
<evidence type="ECO:0000313" key="10">
    <source>
        <dbReference type="EMBL" id="KAK9512843.1"/>
    </source>
</evidence>
<dbReference type="Gene3D" id="2.130.10.10">
    <property type="entry name" value="YVTN repeat-like/Quinoprotein amine dehydrogenase"/>
    <property type="match status" value="1"/>
</dbReference>
<accession>A0AAW1DRB0</accession>
<dbReference type="InterPro" id="IPR013520">
    <property type="entry name" value="Ribonucl_H"/>
</dbReference>
<dbReference type="GO" id="GO:0010629">
    <property type="term" value="P:negative regulation of gene expression"/>
    <property type="evidence" value="ECO:0007669"/>
    <property type="project" value="UniProtKB-ARBA"/>
</dbReference>
<evidence type="ECO:0000256" key="4">
    <source>
        <dbReference type="ARBA" id="ARBA00022801"/>
    </source>
</evidence>
<evidence type="ECO:0000313" key="11">
    <source>
        <dbReference type="Proteomes" id="UP001461498"/>
    </source>
</evidence>
<dbReference type="GO" id="GO:0003676">
    <property type="term" value="F:nucleic acid binding"/>
    <property type="evidence" value="ECO:0007669"/>
    <property type="project" value="InterPro"/>
</dbReference>
<keyword evidence="8" id="KW-0812">Transmembrane</keyword>
<name>A0AAW1DRB0_9HEMI</name>
<dbReference type="Proteomes" id="UP001461498">
    <property type="component" value="Unassembled WGS sequence"/>
</dbReference>
<keyword evidence="8" id="KW-0472">Membrane</keyword>
<dbReference type="Pfam" id="PF00929">
    <property type="entry name" value="RNase_T"/>
    <property type="match status" value="1"/>
</dbReference>
<dbReference type="CDD" id="cd06145">
    <property type="entry name" value="REX1_like"/>
    <property type="match status" value="1"/>
</dbReference>
<evidence type="ECO:0000256" key="5">
    <source>
        <dbReference type="ARBA" id="ARBA00022839"/>
    </source>
</evidence>
<dbReference type="InterPro" id="IPR034922">
    <property type="entry name" value="REX1-like_exo"/>
</dbReference>
<comment type="similarity">
    <text evidence="2">Belongs to the REXO1/REXO3 family.</text>
</comment>
<dbReference type="FunFam" id="3.30.420.10:FF:000031">
    <property type="entry name" value="RNA exonuclease 1"/>
    <property type="match status" value="1"/>
</dbReference>
<feature type="compositionally biased region" description="Basic residues" evidence="7">
    <location>
        <begin position="170"/>
        <end position="180"/>
    </location>
</feature>
<sequence length="540" mass="60984">MDSSHITAVLQKTLVPLIVRYLPIFVTLILAWITVNELYFKKQVDNKKGEQPSEAPPQKAERKPVVPSVIKPPKKKQSTEKWNRDGKQNFSHEWLLTSLKGHSGAIMDMEFSANGKFLATCADDDPGGTSGSSSGSEANKENNSPGRNHIQLSRRQKKNRVRKEDSSPPNKKKPKKQRHTVLRQYAKLNLSDADLFKTIKNYTLHPEDLFLLGYPVESKLYPGRAMIFKSASKPFDVNAKEFVPRNESVYASLIVQTGSEQFEKYTESPIKRCDKEASEEKKCGRCSKSFFISTDGEYLTQEHCMYHWGKLLRPPSGGIESYYSCCKGKKNTKGCTTAKLHVWSGIDPGRNGPFDGYVRTKPKKVPPTDGNYGIYALDCEMCYTTHGLELTKISVVAHDGRLVYDTFVRPESFIIDYNTRFSGITAKDLSKKTGTKLLKDVQNDLMGFITADTVLVGHGLENDLRALRMIHSNIVDTAIVFPHIHGLPFRRSLKSLVNCILKREIQSDTGGHDSCEDARSCLELILWKIRKDRIKEDIEK</sequence>
<feature type="compositionally biased region" description="Polar residues" evidence="7">
    <location>
        <begin position="141"/>
        <end position="151"/>
    </location>
</feature>
<dbReference type="SMART" id="SM00479">
    <property type="entry name" value="EXOIII"/>
    <property type="match status" value="1"/>
</dbReference>
<evidence type="ECO:0000256" key="2">
    <source>
        <dbReference type="ARBA" id="ARBA00006357"/>
    </source>
</evidence>
<dbReference type="GO" id="GO:0005634">
    <property type="term" value="C:nucleus"/>
    <property type="evidence" value="ECO:0007669"/>
    <property type="project" value="UniProtKB-SubCell"/>
</dbReference>
<feature type="compositionally biased region" description="Basic and acidic residues" evidence="7">
    <location>
        <begin position="77"/>
        <end position="86"/>
    </location>
</feature>
<keyword evidence="8" id="KW-1133">Transmembrane helix</keyword>
<evidence type="ECO:0000256" key="3">
    <source>
        <dbReference type="ARBA" id="ARBA00022722"/>
    </source>
</evidence>
<comment type="subcellular location">
    <subcellularLocation>
        <location evidence="1">Nucleus</location>
    </subcellularLocation>
</comment>
<feature type="region of interest" description="Disordered" evidence="7">
    <location>
        <begin position="47"/>
        <end position="86"/>
    </location>
</feature>
<evidence type="ECO:0000256" key="8">
    <source>
        <dbReference type="SAM" id="Phobius"/>
    </source>
</evidence>
<dbReference type="InterPro" id="IPR036397">
    <property type="entry name" value="RNaseH_sf"/>
</dbReference>
<evidence type="ECO:0000259" key="9">
    <source>
        <dbReference type="SMART" id="SM00479"/>
    </source>
</evidence>
<dbReference type="AlphaFoldDB" id="A0AAW1DRB0"/>
<comment type="caution">
    <text evidence="10">The sequence shown here is derived from an EMBL/GenBank/DDBJ whole genome shotgun (WGS) entry which is preliminary data.</text>
</comment>
<feature type="transmembrane region" description="Helical" evidence="8">
    <location>
        <begin position="20"/>
        <end position="40"/>
    </location>
</feature>
<dbReference type="InterPro" id="IPR012337">
    <property type="entry name" value="RNaseH-like_sf"/>
</dbReference>
<feature type="domain" description="Exonuclease" evidence="9">
    <location>
        <begin position="373"/>
        <end position="534"/>
    </location>
</feature>
<evidence type="ECO:0000256" key="7">
    <source>
        <dbReference type="SAM" id="MobiDB-lite"/>
    </source>
</evidence>
<dbReference type="PANTHER" id="PTHR12801:SF115">
    <property type="entry name" value="FI18136P1-RELATED"/>
    <property type="match status" value="1"/>
</dbReference>
<dbReference type="InterPro" id="IPR047021">
    <property type="entry name" value="REXO1/3/4-like"/>
</dbReference>
<proteinExistence type="inferred from homology"/>
<organism evidence="10 11">
    <name type="scientific">Rhynocoris fuscipes</name>
    <dbReference type="NCBI Taxonomy" id="488301"/>
    <lineage>
        <taxon>Eukaryota</taxon>
        <taxon>Metazoa</taxon>
        <taxon>Ecdysozoa</taxon>
        <taxon>Arthropoda</taxon>
        <taxon>Hexapoda</taxon>
        <taxon>Insecta</taxon>
        <taxon>Pterygota</taxon>
        <taxon>Neoptera</taxon>
        <taxon>Paraneoptera</taxon>
        <taxon>Hemiptera</taxon>
        <taxon>Heteroptera</taxon>
        <taxon>Panheteroptera</taxon>
        <taxon>Cimicomorpha</taxon>
        <taxon>Reduviidae</taxon>
        <taxon>Harpactorinae</taxon>
        <taxon>Harpactorini</taxon>
        <taxon>Rhynocoris</taxon>
    </lineage>
</organism>
<dbReference type="Gene3D" id="3.30.420.10">
    <property type="entry name" value="Ribonuclease H-like superfamily/Ribonuclease H"/>
    <property type="match status" value="1"/>
</dbReference>
<evidence type="ECO:0000256" key="6">
    <source>
        <dbReference type="ARBA" id="ARBA00023242"/>
    </source>
</evidence>